<evidence type="ECO:0000256" key="1">
    <source>
        <dbReference type="ARBA" id="ARBA00004141"/>
    </source>
</evidence>
<evidence type="ECO:0000256" key="2">
    <source>
        <dbReference type="ARBA" id="ARBA00022448"/>
    </source>
</evidence>
<feature type="transmembrane region" description="Helical" evidence="8">
    <location>
        <begin position="184"/>
        <end position="208"/>
    </location>
</feature>
<feature type="transmembrane region" description="Helical" evidence="8">
    <location>
        <begin position="12"/>
        <end position="31"/>
    </location>
</feature>
<feature type="domain" description="Cation/H+ exchanger transmembrane" evidence="9">
    <location>
        <begin position="25"/>
        <end position="385"/>
    </location>
</feature>
<dbReference type="Gene3D" id="1.20.1530.20">
    <property type="match status" value="1"/>
</dbReference>
<feature type="transmembrane region" description="Helical" evidence="8">
    <location>
        <begin position="302"/>
        <end position="323"/>
    </location>
</feature>
<feature type="transmembrane region" description="Helical" evidence="8">
    <location>
        <begin position="92"/>
        <end position="110"/>
    </location>
</feature>
<keyword evidence="6" id="KW-0406">Ion transport</keyword>
<dbReference type="AlphaFoldDB" id="A0A5C7DR60"/>
<evidence type="ECO:0000256" key="7">
    <source>
        <dbReference type="ARBA" id="ARBA00023136"/>
    </source>
</evidence>
<evidence type="ECO:0000256" key="5">
    <source>
        <dbReference type="ARBA" id="ARBA00022989"/>
    </source>
</evidence>
<dbReference type="Pfam" id="PF00999">
    <property type="entry name" value="Na_H_Exchanger"/>
    <property type="match status" value="1"/>
</dbReference>
<keyword evidence="2" id="KW-0813">Transport</keyword>
<feature type="transmembrane region" description="Helical" evidence="8">
    <location>
        <begin position="274"/>
        <end position="290"/>
    </location>
</feature>
<keyword evidence="7 8" id="KW-0472">Membrane</keyword>
<evidence type="ECO:0000256" key="8">
    <source>
        <dbReference type="SAM" id="Phobius"/>
    </source>
</evidence>
<feature type="transmembrane region" description="Helical" evidence="8">
    <location>
        <begin position="38"/>
        <end position="55"/>
    </location>
</feature>
<dbReference type="GO" id="GO:0015297">
    <property type="term" value="F:antiporter activity"/>
    <property type="evidence" value="ECO:0007669"/>
    <property type="project" value="UniProtKB-KW"/>
</dbReference>
<dbReference type="PANTHER" id="PTHR43562:SF1">
    <property type="entry name" value="NA(+)_H(+) ANTIPORTER YJBQ-RELATED"/>
    <property type="match status" value="1"/>
</dbReference>
<keyword evidence="3" id="KW-0050">Antiport</keyword>
<dbReference type="RefSeq" id="WP_147574839.1">
    <property type="nucleotide sequence ID" value="NZ_VOWB01000015.1"/>
</dbReference>
<feature type="transmembrane region" description="Helical" evidence="8">
    <location>
        <begin position="116"/>
        <end position="136"/>
    </location>
</feature>
<feature type="transmembrane region" description="Helical" evidence="8">
    <location>
        <begin position="335"/>
        <end position="356"/>
    </location>
</feature>
<dbReference type="InterPro" id="IPR038770">
    <property type="entry name" value="Na+/solute_symporter_sf"/>
</dbReference>
<name>A0A5C7DR60_9BACT</name>
<comment type="caution">
    <text evidence="10">The sequence shown here is derived from an EMBL/GenBank/DDBJ whole genome shotgun (WGS) entry which is preliminary data.</text>
</comment>
<comment type="subcellular location">
    <subcellularLocation>
        <location evidence="1">Membrane</location>
        <topology evidence="1">Multi-pass membrane protein</topology>
    </subcellularLocation>
</comment>
<keyword evidence="4 8" id="KW-0812">Transmembrane</keyword>
<organism evidence="10 11">
    <name type="scientific">Campylobacter peloridis</name>
    <dbReference type="NCBI Taxonomy" id="488546"/>
    <lineage>
        <taxon>Bacteria</taxon>
        <taxon>Pseudomonadati</taxon>
        <taxon>Campylobacterota</taxon>
        <taxon>Epsilonproteobacteria</taxon>
        <taxon>Campylobacterales</taxon>
        <taxon>Campylobacteraceae</taxon>
        <taxon>Campylobacter</taxon>
    </lineage>
</organism>
<feature type="transmembrane region" description="Helical" evidence="8">
    <location>
        <begin position="148"/>
        <end position="172"/>
    </location>
</feature>
<dbReference type="Proteomes" id="UP000321310">
    <property type="component" value="Unassembled WGS sequence"/>
</dbReference>
<evidence type="ECO:0000256" key="6">
    <source>
        <dbReference type="ARBA" id="ARBA00023065"/>
    </source>
</evidence>
<feature type="transmembrane region" description="Helical" evidence="8">
    <location>
        <begin position="229"/>
        <end position="262"/>
    </location>
</feature>
<sequence>MLAHAIDNQAIIDLKILLVVASCLLASPYIAKFLKLPLSATEIMLGSFIGFLGFIGESENFKLLANAGFYYLMFIAGMEINLKTFLNTEKSLLQRAMIYIVLLYAFSVLAVEIVDISYVFAIIIPVMSVGLLSTLYRDFGKNCEWLNISMIVATLAEVVSIVLLTITAAFLGQGADIFSLTQNLFYLVSFLALCIFGFKFLEVLFWWYPQLKTILMPWQDQNEKDIRFCMAIFIAIVAIMIYFKLEVALGAFIAGSFIATFFDHKKDLEHKLSSFGYGFLIPIFFIYIGSSFKLKMLLDPEVLIIAFSLTTFMIVLRIFSALVFLNHLGSIKNTFLFGLSHSMPLTLLIAIATLSYQTNIISQNIYSGLVLTALAEAILAISLIKFINNLGKKQSY</sequence>
<evidence type="ECO:0000256" key="3">
    <source>
        <dbReference type="ARBA" id="ARBA00022449"/>
    </source>
</evidence>
<feature type="transmembrane region" description="Helical" evidence="8">
    <location>
        <begin position="61"/>
        <end position="80"/>
    </location>
</feature>
<evidence type="ECO:0000313" key="10">
    <source>
        <dbReference type="EMBL" id="TXE84405.1"/>
    </source>
</evidence>
<keyword evidence="5 8" id="KW-1133">Transmembrane helix</keyword>
<dbReference type="PANTHER" id="PTHR43562">
    <property type="entry name" value="NAPA-TYPE SODIUM/HYDROGEN ANTIPORTER"/>
    <property type="match status" value="1"/>
</dbReference>
<feature type="transmembrane region" description="Helical" evidence="8">
    <location>
        <begin position="368"/>
        <end position="387"/>
    </location>
</feature>
<dbReference type="GO" id="GO:1902600">
    <property type="term" value="P:proton transmembrane transport"/>
    <property type="evidence" value="ECO:0007669"/>
    <property type="project" value="InterPro"/>
</dbReference>
<gene>
    <name evidence="10" type="ORF">FPD46_00785</name>
</gene>
<evidence type="ECO:0000256" key="4">
    <source>
        <dbReference type="ARBA" id="ARBA00022692"/>
    </source>
</evidence>
<dbReference type="EMBL" id="VOWB01000015">
    <property type="protein sequence ID" value="TXE84405.1"/>
    <property type="molecule type" value="Genomic_DNA"/>
</dbReference>
<evidence type="ECO:0000259" key="9">
    <source>
        <dbReference type="Pfam" id="PF00999"/>
    </source>
</evidence>
<dbReference type="InterPro" id="IPR006153">
    <property type="entry name" value="Cation/H_exchanger_TM"/>
</dbReference>
<accession>A0A5C7DR60</accession>
<proteinExistence type="predicted"/>
<dbReference type="GO" id="GO:0016020">
    <property type="term" value="C:membrane"/>
    <property type="evidence" value="ECO:0007669"/>
    <property type="project" value="UniProtKB-SubCell"/>
</dbReference>
<evidence type="ECO:0000313" key="11">
    <source>
        <dbReference type="Proteomes" id="UP000321310"/>
    </source>
</evidence>
<protein>
    <submittedName>
        <fullName evidence="10">Cation:proton antiporter</fullName>
    </submittedName>
</protein>
<reference evidence="10 11" key="1">
    <citation type="submission" date="2019-07" db="EMBL/GenBank/DDBJ databases">
        <title>Rapid identification of Enteric Bacteria from Whole Genome Sequences (WGS) using Average Nucleotide Identity (ANI).</title>
        <authorList>
            <person name="Lane C."/>
        </authorList>
    </citation>
    <scope>NUCLEOTIDE SEQUENCE [LARGE SCALE GENOMIC DNA]</scope>
    <source>
        <strain evidence="10 11">2016D-0250</strain>
    </source>
</reference>